<dbReference type="PROSITE" id="PS50888">
    <property type="entry name" value="BHLH"/>
    <property type="match status" value="1"/>
</dbReference>
<keyword evidence="5" id="KW-0539">Nucleus</keyword>
<reference evidence="9" key="1">
    <citation type="submission" date="2013-01" db="EMBL/GenBank/DDBJ databases">
        <title>Draft Genome Sequence of a Mulberry Tree, Morus notabilis C.K. Schneid.</title>
        <authorList>
            <person name="He N."/>
            <person name="Zhao S."/>
        </authorList>
    </citation>
    <scope>NUCLEOTIDE SEQUENCE</scope>
</reference>
<dbReference type="AlphaFoldDB" id="W9S8K5"/>
<evidence type="ECO:0000313" key="9">
    <source>
        <dbReference type="Proteomes" id="UP000030645"/>
    </source>
</evidence>
<dbReference type="KEGG" id="mnt:21387190"/>
<evidence type="ECO:0000256" key="3">
    <source>
        <dbReference type="ARBA" id="ARBA00023125"/>
    </source>
</evidence>
<name>W9S8K5_9ROSA</name>
<protein>
    <submittedName>
        <fullName evidence="8">Transcription factor bHLH85</fullName>
    </submittedName>
</protein>
<dbReference type="GO" id="GO:0000981">
    <property type="term" value="F:DNA-binding transcription factor activity, RNA polymerase II-specific"/>
    <property type="evidence" value="ECO:0007669"/>
    <property type="project" value="TreeGrafter"/>
</dbReference>
<dbReference type="EMBL" id="KE346257">
    <property type="protein sequence ID" value="EXC31465.1"/>
    <property type="molecule type" value="Genomic_DNA"/>
</dbReference>
<dbReference type="STRING" id="981085.W9S8K5"/>
<dbReference type="Pfam" id="PF00010">
    <property type="entry name" value="HLH"/>
    <property type="match status" value="1"/>
</dbReference>
<feature type="region of interest" description="Disordered" evidence="6">
    <location>
        <begin position="141"/>
        <end position="266"/>
    </location>
</feature>
<evidence type="ECO:0000256" key="1">
    <source>
        <dbReference type="ARBA" id="ARBA00004123"/>
    </source>
</evidence>
<evidence type="ECO:0000256" key="6">
    <source>
        <dbReference type="SAM" id="MobiDB-lite"/>
    </source>
</evidence>
<dbReference type="GO" id="GO:0046983">
    <property type="term" value="F:protein dimerization activity"/>
    <property type="evidence" value="ECO:0007669"/>
    <property type="project" value="InterPro"/>
</dbReference>
<dbReference type="InterPro" id="IPR036638">
    <property type="entry name" value="HLH_DNA-bd_sf"/>
</dbReference>
<dbReference type="InterPro" id="IPR011598">
    <property type="entry name" value="bHLH_dom"/>
</dbReference>
<dbReference type="Gene3D" id="4.10.280.10">
    <property type="entry name" value="Helix-loop-helix DNA-binding domain"/>
    <property type="match status" value="1"/>
</dbReference>
<sequence length="349" mass="37632">MEAMGAEGQWTSLSGIYTAEEADFMASLLNNSVLYYNNQLLSGMGTNLPSFWPGHESTANMAGNYGASHCSLELSNSSFSSFSRGNSSATSGDNSSVFPTSSNEHYCLSTDDHSHKNPSTNNCSMPFDFGVGDLKTTTSYLVEGDREDRVNGDEIGDGSEDVAPEKSTPSDENSEKRPRCSENVEVGKRHAKSKKKQKLASIINIDGNAGVNNGQSSSSCCSGDESINGGQEMSGGDTSSLSPKGPAALYSDGKARARRGSATDPQSLYARKRRERINERLRILQNLIPNGTKVDISTMLEEAVQYVQFLQLQIKLLSSDELWMYAPIAYNGKDIGLDHSKLALAAKQS</sequence>
<dbReference type="eggNOG" id="ENOG502R684">
    <property type="taxonomic scope" value="Eukaryota"/>
</dbReference>
<keyword evidence="4" id="KW-0804">Transcription</keyword>
<feature type="compositionally biased region" description="Polar residues" evidence="6">
    <location>
        <begin position="228"/>
        <end position="242"/>
    </location>
</feature>
<dbReference type="OrthoDB" id="651283at2759"/>
<comment type="subcellular location">
    <subcellularLocation>
        <location evidence="1">Nucleus</location>
    </subcellularLocation>
</comment>
<feature type="compositionally biased region" description="Basic and acidic residues" evidence="6">
    <location>
        <begin position="173"/>
        <end position="188"/>
    </location>
</feature>
<keyword evidence="3" id="KW-0238">DNA-binding</keyword>
<evidence type="ECO:0000259" key="7">
    <source>
        <dbReference type="PROSITE" id="PS50888"/>
    </source>
</evidence>
<dbReference type="FunFam" id="4.10.280.10:FF:000022">
    <property type="entry name" value="Basic helix-loop-helix transcription factor"/>
    <property type="match status" value="1"/>
</dbReference>
<feature type="compositionally biased region" description="Basic and acidic residues" evidence="6">
    <location>
        <begin position="143"/>
        <end position="152"/>
    </location>
</feature>
<feature type="domain" description="BHLH" evidence="7">
    <location>
        <begin position="261"/>
        <end position="310"/>
    </location>
</feature>
<keyword evidence="9" id="KW-1185">Reference proteome</keyword>
<dbReference type="InterPro" id="IPR045843">
    <property type="entry name" value="IND-like"/>
</dbReference>
<keyword evidence="2" id="KW-0805">Transcription regulation</keyword>
<evidence type="ECO:0000313" key="8">
    <source>
        <dbReference type="EMBL" id="EXC31465.1"/>
    </source>
</evidence>
<proteinExistence type="predicted"/>
<dbReference type="PANTHER" id="PTHR16223">
    <property type="entry name" value="TRANSCRIPTION FACTOR BHLH83-RELATED"/>
    <property type="match status" value="1"/>
</dbReference>
<organism evidence="8 9">
    <name type="scientific">Morus notabilis</name>
    <dbReference type="NCBI Taxonomy" id="981085"/>
    <lineage>
        <taxon>Eukaryota</taxon>
        <taxon>Viridiplantae</taxon>
        <taxon>Streptophyta</taxon>
        <taxon>Embryophyta</taxon>
        <taxon>Tracheophyta</taxon>
        <taxon>Spermatophyta</taxon>
        <taxon>Magnoliopsida</taxon>
        <taxon>eudicotyledons</taxon>
        <taxon>Gunneridae</taxon>
        <taxon>Pentapetalae</taxon>
        <taxon>rosids</taxon>
        <taxon>fabids</taxon>
        <taxon>Rosales</taxon>
        <taxon>Moraceae</taxon>
        <taxon>Moreae</taxon>
        <taxon>Morus</taxon>
    </lineage>
</organism>
<dbReference type="GO" id="GO:0000978">
    <property type="term" value="F:RNA polymerase II cis-regulatory region sequence-specific DNA binding"/>
    <property type="evidence" value="ECO:0007669"/>
    <property type="project" value="TreeGrafter"/>
</dbReference>
<dbReference type="GO" id="GO:0048766">
    <property type="term" value="P:root hair initiation"/>
    <property type="evidence" value="ECO:0007669"/>
    <property type="project" value="UniProtKB-ARBA"/>
</dbReference>
<dbReference type="Proteomes" id="UP000030645">
    <property type="component" value="Unassembled WGS sequence"/>
</dbReference>
<evidence type="ECO:0000256" key="2">
    <source>
        <dbReference type="ARBA" id="ARBA00023015"/>
    </source>
</evidence>
<dbReference type="PANTHER" id="PTHR16223:SF274">
    <property type="entry name" value="TRANSCRIPTION FACTOR BHLH84"/>
    <property type="match status" value="1"/>
</dbReference>
<dbReference type="CDD" id="cd11454">
    <property type="entry name" value="bHLH_AtIND_like"/>
    <property type="match status" value="1"/>
</dbReference>
<dbReference type="SMART" id="SM00353">
    <property type="entry name" value="HLH"/>
    <property type="match status" value="1"/>
</dbReference>
<dbReference type="SUPFAM" id="SSF47459">
    <property type="entry name" value="HLH, helix-loop-helix DNA-binding domain"/>
    <property type="match status" value="1"/>
</dbReference>
<evidence type="ECO:0000256" key="4">
    <source>
        <dbReference type="ARBA" id="ARBA00023163"/>
    </source>
</evidence>
<feature type="compositionally biased region" description="Basic residues" evidence="6">
    <location>
        <begin position="189"/>
        <end position="198"/>
    </location>
</feature>
<gene>
    <name evidence="8" type="ORF">L484_003664</name>
</gene>
<dbReference type="GO" id="GO:0005634">
    <property type="term" value="C:nucleus"/>
    <property type="evidence" value="ECO:0007669"/>
    <property type="project" value="UniProtKB-SubCell"/>
</dbReference>
<evidence type="ECO:0000256" key="5">
    <source>
        <dbReference type="ARBA" id="ARBA00023242"/>
    </source>
</evidence>
<accession>W9S8K5</accession>